<dbReference type="PATRIC" id="fig|129848.4.peg.874"/>
<evidence type="ECO:0000313" key="2">
    <source>
        <dbReference type="EMBL" id="SCG85435.1"/>
    </source>
</evidence>
<protein>
    <recommendedName>
        <fullName evidence="4">DUF2085 domain-containing protein</fullName>
    </recommendedName>
</protein>
<dbReference type="OrthoDB" id="65798at2157"/>
<feature type="transmembrane region" description="Helical" evidence="1">
    <location>
        <begin position="43"/>
        <end position="65"/>
    </location>
</feature>
<dbReference type="AlphaFoldDB" id="A0A1D3L1K5"/>
<keyword evidence="3" id="KW-1185">Reference proteome</keyword>
<evidence type="ECO:0000256" key="1">
    <source>
        <dbReference type="SAM" id="Phobius"/>
    </source>
</evidence>
<keyword evidence="1" id="KW-0812">Transmembrane</keyword>
<accession>A0A1D3L1K5</accession>
<dbReference type="Proteomes" id="UP000094707">
    <property type="component" value="Chromosome I"/>
</dbReference>
<dbReference type="InterPro" id="IPR019206">
    <property type="entry name" value="DUF2085_TM"/>
</dbReference>
<proteinExistence type="predicted"/>
<keyword evidence="1" id="KW-1133">Transmembrane helix</keyword>
<dbReference type="Pfam" id="PF09858">
    <property type="entry name" value="DUF2085"/>
    <property type="match status" value="1"/>
</dbReference>
<feature type="transmembrane region" description="Helical" evidence="1">
    <location>
        <begin position="106"/>
        <end position="128"/>
    </location>
</feature>
<evidence type="ECO:0000313" key="3">
    <source>
        <dbReference type="Proteomes" id="UP000094707"/>
    </source>
</evidence>
<dbReference type="KEGG" id="mcub:MCBB_0871"/>
<sequence length="129" mass="14729">MRSQNSKDLDILSNNKIKDIQGSFICHRLPERTFKVKGHYFPVCSRCTGAYIGAFSYFIFVYFFYVQYDITIILTAILMILPMFLDGITQLFSFRVSNNALRFTTGLIAGIGLGILAKVFKYFLIGLIN</sequence>
<organism evidence="2 3">
    <name type="scientific">Methanobacterium congolense</name>
    <dbReference type="NCBI Taxonomy" id="118062"/>
    <lineage>
        <taxon>Archaea</taxon>
        <taxon>Methanobacteriati</taxon>
        <taxon>Methanobacteriota</taxon>
        <taxon>Methanomada group</taxon>
        <taxon>Methanobacteria</taxon>
        <taxon>Methanobacteriales</taxon>
        <taxon>Methanobacteriaceae</taxon>
        <taxon>Methanobacterium</taxon>
    </lineage>
</organism>
<feature type="transmembrane region" description="Helical" evidence="1">
    <location>
        <begin position="71"/>
        <end position="94"/>
    </location>
</feature>
<gene>
    <name evidence="2" type="ORF">MCBB_0871</name>
</gene>
<dbReference type="EMBL" id="LT607756">
    <property type="protein sequence ID" value="SCG85435.1"/>
    <property type="molecule type" value="Genomic_DNA"/>
</dbReference>
<name>A0A1D3L1K5_9EURY</name>
<evidence type="ECO:0008006" key="4">
    <source>
        <dbReference type="Google" id="ProtNLM"/>
    </source>
</evidence>
<dbReference type="GeneID" id="30411720"/>
<keyword evidence="1" id="KW-0472">Membrane</keyword>
<reference evidence="2 3" key="1">
    <citation type="submission" date="2016-08" db="EMBL/GenBank/DDBJ databases">
        <authorList>
            <person name="Seilhamer J.J."/>
        </authorList>
    </citation>
    <scope>NUCLEOTIDE SEQUENCE [LARGE SCALE GENOMIC DNA]</scope>
    <source>
        <strain evidence="2">Buetzberg</strain>
    </source>
</reference>
<dbReference type="RefSeq" id="WP_071906598.1">
    <property type="nucleotide sequence ID" value="NZ_LT607756.1"/>
</dbReference>